<keyword evidence="4 9" id="KW-0732">Signal</keyword>
<dbReference type="PANTHER" id="PTHR43649">
    <property type="entry name" value="ARABINOSE-BINDING PROTEIN-RELATED"/>
    <property type="match status" value="1"/>
</dbReference>
<evidence type="ECO:0000256" key="1">
    <source>
        <dbReference type="ARBA" id="ARBA00004418"/>
    </source>
</evidence>
<dbReference type="InterPro" id="IPR050490">
    <property type="entry name" value="Bact_solute-bd_prot1"/>
</dbReference>
<keyword evidence="6" id="KW-0472">Membrane</keyword>
<evidence type="ECO:0000256" key="2">
    <source>
        <dbReference type="ARBA" id="ARBA00008520"/>
    </source>
</evidence>
<dbReference type="AlphaFoldDB" id="A0AAJ2H3E7"/>
<dbReference type="Gene3D" id="3.40.190.10">
    <property type="entry name" value="Periplasmic binding protein-like II"/>
    <property type="match status" value="1"/>
</dbReference>
<dbReference type="GO" id="GO:0042597">
    <property type="term" value="C:periplasmic space"/>
    <property type="evidence" value="ECO:0007669"/>
    <property type="project" value="UniProtKB-SubCell"/>
</dbReference>
<dbReference type="Proteomes" id="UP001268610">
    <property type="component" value="Unassembled WGS sequence"/>
</dbReference>
<gene>
    <name evidence="10" type="ORF">RJJ65_31680</name>
</gene>
<sequence>MRFSKLAAFTVILGVTCASLAMAEDKTTINFWTWAPPAPVVDKAVAAFEKANPSIDVNVTLLESTAYQDRLPLALSSGDPVDVAAVQTSSMVKLVKDYLEPLPELYNQYGAAPIDKQLAPKALEQAKLLSGDGKLYIAPMGTLGSVVAYYNLDLMKQLGLPVPKDRAELAAFVKAVKAKRPDLVPVAFTGANWFLDEIADTIIEQGAPGWFNALRYNKSGKFDGPEFKAGFDATVSLYKDGIFGKDTLDLDYGRAVELFQQGNAVMFLQGTWEMGALSAPFRKANGIKLDNVTASPLPVIAEGGKPAIRSFIEVGLAVPKNSKHKAEAMKFVQFMTAGEGVGQWGDTLFVVPSMQGYKLPKDIFSSERSAKDYGVVADLLLNASSDRNNVSDFSNVVGDAIIKSIISGTSTDDQASYLQGEWDSGRYSNAL</sequence>
<name>A0AAJ2H3E7_9HYPH</name>
<keyword evidence="3" id="KW-1003">Cell membrane</keyword>
<evidence type="ECO:0000256" key="7">
    <source>
        <dbReference type="ARBA" id="ARBA00023139"/>
    </source>
</evidence>
<evidence type="ECO:0000313" key="10">
    <source>
        <dbReference type="EMBL" id="MDR9777118.1"/>
    </source>
</evidence>
<protein>
    <submittedName>
        <fullName evidence="10">Extracellular solute-binding protein</fullName>
    </submittedName>
</protein>
<keyword evidence="7" id="KW-0564">Palmitate</keyword>
<evidence type="ECO:0000256" key="4">
    <source>
        <dbReference type="ARBA" id="ARBA00022729"/>
    </source>
</evidence>
<dbReference type="InterPro" id="IPR006059">
    <property type="entry name" value="SBP"/>
</dbReference>
<dbReference type="PANTHER" id="PTHR43649:SF33">
    <property type="entry name" value="POLYGALACTURONAN_RHAMNOGALACTURONAN-BINDING PROTEIN YTCQ"/>
    <property type="match status" value="1"/>
</dbReference>
<dbReference type="EMBL" id="JAVLSF010000034">
    <property type="protein sequence ID" value="MDR9777118.1"/>
    <property type="molecule type" value="Genomic_DNA"/>
</dbReference>
<dbReference type="SUPFAM" id="SSF53850">
    <property type="entry name" value="Periplasmic binding protein-like II"/>
    <property type="match status" value="1"/>
</dbReference>
<reference evidence="10" key="1">
    <citation type="submission" date="2023-04" db="EMBL/GenBank/DDBJ databases">
        <title>Genomic characterization of faba bean (Vicia faba) microsymbionts in Mexican soils.</title>
        <authorList>
            <person name="Rivera Orduna F.N."/>
            <person name="Guevara-Luna J."/>
            <person name="Yan J."/>
            <person name="Arroyo-Herrera I."/>
            <person name="Li Y."/>
            <person name="Vasquez-Murrieta M.S."/>
            <person name="Wang E.T."/>
        </authorList>
    </citation>
    <scope>NUCLEOTIDE SEQUENCE</scope>
    <source>
        <strain evidence="10">CH26</strain>
    </source>
</reference>
<comment type="similarity">
    <text evidence="2">Belongs to the bacterial solute-binding protein 1 family.</text>
</comment>
<evidence type="ECO:0000256" key="3">
    <source>
        <dbReference type="ARBA" id="ARBA00022475"/>
    </source>
</evidence>
<comment type="subcellular location">
    <subcellularLocation>
        <location evidence="1">Periplasm</location>
    </subcellularLocation>
</comment>
<dbReference type="Pfam" id="PF01547">
    <property type="entry name" value="SBP_bac_1"/>
    <property type="match status" value="1"/>
</dbReference>
<evidence type="ECO:0000313" key="11">
    <source>
        <dbReference type="Proteomes" id="UP001268610"/>
    </source>
</evidence>
<proteinExistence type="inferred from homology"/>
<feature type="signal peptide" evidence="9">
    <location>
        <begin position="1"/>
        <end position="23"/>
    </location>
</feature>
<feature type="chain" id="PRO_5042576950" evidence="9">
    <location>
        <begin position="24"/>
        <end position="431"/>
    </location>
</feature>
<dbReference type="RefSeq" id="WP_310857295.1">
    <property type="nucleotide sequence ID" value="NZ_JAVLSD010000031.1"/>
</dbReference>
<keyword evidence="8" id="KW-0449">Lipoprotein</keyword>
<evidence type="ECO:0000256" key="9">
    <source>
        <dbReference type="SAM" id="SignalP"/>
    </source>
</evidence>
<evidence type="ECO:0000256" key="8">
    <source>
        <dbReference type="ARBA" id="ARBA00023288"/>
    </source>
</evidence>
<comment type="caution">
    <text evidence="10">The sequence shown here is derived from an EMBL/GenBank/DDBJ whole genome shotgun (WGS) entry which is preliminary data.</text>
</comment>
<accession>A0AAJ2H3E7</accession>
<evidence type="ECO:0000256" key="6">
    <source>
        <dbReference type="ARBA" id="ARBA00023136"/>
    </source>
</evidence>
<keyword evidence="5" id="KW-0574">Periplasm</keyword>
<organism evidence="10 11">
    <name type="scientific">Rhizobium hidalgonense</name>
    <dbReference type="NCBI Taxonomy" id="1538159"/>
    <lineage>
        <taxon>Bacteria</taxon>
        <taxon>Pseudomonadati</taxon>
        <taxon>Pseudomonadota</taxon>
        <taxon>Alphaproteobacteria</taxon>
        <taxon>Hyphomicrobiales</taxon>
        <taxon>Rhizobiaceae</taxon>
        <taxon>Rhizobium/Agrobacterium group</taxon>
        <taxon>Rhizobium</taxon>
    </lineage>
</organism>
<evidence type="ECO:0000256" key="5">
    <source>
        <dbReference type="ARBA" id="ARBA00022764"/>
    </source>
</evidence>